<feature type="signal peptide" evidence="2">
    <location>
        <begin position="1"/>
        <end position="30"/>
    </location>
</feature>
<dbReference type="InterPro" id="IPR051398">
    <property type="entry name" value="Polysacch_Deacetylase"/>
</dbReference>
<dbReference type="PANTHER" id="PTHR34216">
    <property type="match status" value="1"/>
</dbReference>
<dbReference type="PROSITE" id="PS51677">
    <property type="entry name" value="NODB"/>
    <property type="match status" value="1"/>
</dbReference>
<evidence type="ECO:0000256" key="1">
    <source>
        <dbReference type="ARBA" id="ARBA00022729"/>
    </source>
</evidence>
<dbReference type="PANTHER" id="PTHR34216:SF7">
    <property type="entry name" value="POLY-BETA-1,6-N-ACETYL-D-GLUCOSAMINE N-DEACETYLASE"/>
    <property type="match status" value="1"/>
</dbReference>
<dbReference type="GO" id="GO:0005975">
    <property type="term" value="P:carbohydrate metabolic process"/>
    <property type="evidence" value="ECO:0007669"/>
    <property type="project" value="InterPro"/>
</dbReference>
<evidence type="ECO:0000313" key="5">
    <source>
        <dbReference type="Proteomes" id="UP000062998"/>
    </source>
</evidence>
<organism evidence="4 5">
    <name type="scientific">Burkholderia ubonensis</name>
    <dbReference type="NCBI Taxonomy" id="101571"/>
    <lineage>
        <taxon>Bacteria</taxon>
        <taxon>Pseudomonadati</taxon>
        <taxon>Pseudomonadota</taxon>
        <taxon>Betaproteobacteria</taxon>
        <taxon>Burkholderiales</taxon>
        <taxon>Burkholderiaceae</taxon>
        <taxon>Burkholderia</taxon>
        <taxon>Burkholderia cepacia complex</taxon>
    </lineage>
</organism>
<dbReference type="GO" id="GO:0016810">
    <property type="term" value="F:hydrolase activity, acting on carbon-nitrogen (but not peptide) bonds"/>
    <property type="evidence" value="ECO:0007669"/>
    <property type="project" value="InterPro"/>
</dbReference>
<evidence type="ECO:0000259" key="3">
    <source>
        <dbReference type="PROSITE" id="PS51677"/>
    </source>
</evidence>
<proteinExistence type="predicted"/>
<dbReference type="Gene3D" id="3.20.20.370">
    <property type="entry name" value="Glycoside hydrolase/deacetylase"/>
    <property type="match status" value="1"/>
</dbReference>
<reference evidence="4 5" key="1">
    <citation type="submission" date="2015-11" db="EMBL/GenBank/DDBJ databases">
        <title>Expanding the genomic diversity of Burkholderia species for the development of highly accurate diagnostics.</title>
        <authorList>
            <person name="Sahl J."/>
            <person name="Keim P."/>
            <person name="Wagner D."/>
        </authorList>
    </citation>
    <scope>NUCLEOTIDE SEQUENCE [LARGE SCALE GENOMIC DNA]</scope>
    <source>
        <strain evidence="4 5">MSMB2167WGS</strain>
    </source>
</reference>
<gene>
    <name evidence="4" type="ORF">WL73_34655</name>
</gene>
<evidence type="ECO:0000256" key="2">
    <source>
        <dbReference type="SAM" id="SignalP"/>
    </source>
</evidence>
<dbReference type="OrthoDB" id="9814639at2"/>
<evidence type="ECO:0000313" key="4">
    <source>
        <dbReference type="EMBL" id="KWE10668.1"/>
    </source>
</evidence>
<keyword evidence="1 2" id="KW-0732">Signal</keyword>
<dbReference type="InterPro" id="IPR011330">
    <property type="entry name" value="Glyco_hydro/deAcase_b/a-brl"/>
</dbReference>
<dbReference type="AlphaFoldDB" id="A0A103CMN1"/>
<dbReference type="SUPFAM" id="SSF88713">
    <property type="entry name" value="Glycoside hydrolase/deacetylase"/>
    <property type="match status" value="1"/>
</dbReference>
<comment type="caution">
    <text evidence="4">The sequence shown here is derived from an EMBL/GenBank/DDBJ whole genome shotgun (WGS) entry which is preliminary data.</text>
</comment>
<protein>
    <submittedName>
        <fullName evidence="4">Polysaccharide deacetylase</fullName>
    </submittedName>
</protein>
<sequence>MRNGYCARCIVTVRLIICLFLLSFAPSAVFGDDALPAPPPRVLILAYHRFASEKLDSMTVRVDTFRAHLRAIDAAGYRIVPLADVVRWHAGDSGAVPARAVAITVDDGHRSVYDVLRPLLAQHPAPVTLFIYPSAISNASYAMTWDELRALDGAGGFDIESHTYWHPNFRTERARRTPDDFRRFASWQLSRSRDRLEAATGRPVRLLAWPFGIHDADTEQLAAQAGYVAAFTLDARPVRLADPALALPRYLMTDACDTRCINGLLRTAGDCRG</sequence>
<feature type="chain" id="PRO_5007114132" evidence="2">
    <location>
        <begin position="31"/>
        <end position="273"/>
    </location>
</feature>
<dbReference type="Proteomes" id="UP000062998">
    <property type="component" value="Unassembled WGS sequence"/>
</dbReference>
<dbReference type="Pfam" id="PF01522">
    <property type="entry name" value="Polysacc_deac_1"/>
    <property type="match status" value="1"/>
</dbReference>
<dbReference type="InterPro" id="IPR002509">
    <property type="entry name" value="NODB_dom"/>
</dbReference>
<accession>A0A103CMN1</accession>
<feature type="domain" description="NodB homology" evidence="3">
    <location>
        <begin position="99"/>
        <end position="273"/>
    </location>
</feature>
<name>A0A103CMN1_9BURK</name>
<dbReference type="EMBL" id="LPIX01000016">
    <property type="protein sequence ID" value="KWE10668.1"/>
    <property type="molecule type" value="Genomic_DNA"/>
</dbReference>
<dbReference type="CDD" id="cd10918">
    <property type="entry name" value="CE4_NodB_like_5s_6s"/>
    <property type="match status" value="1"/>
</dbReference>